<dbReference type="SUPFAM" id="SSF53756">
    <property type="entry name" value="UDP-Glycosyltransferase/glycogen phosphorylase"/>
    <property type="match status" value="1"/>
</dbReference>
<dbReference type="SUPFAM" id="SSF89550">
    <property type="entry name" value="PHP domain-like"/>
    <property type="match status" value="1"/>
</dbReference>
<sequence length="882" mass="100585">MTGSPFHSQIRQEYDRFLLAQEQRFPVENRLKIDLHCHDLNSDVPDELWGRLLKLPETWLPSNKLLERLNDAGADLMTVTNHNNARSCWALMDKGLDILSGAEFTCHFPDDSLSIHVLAYGFSPAQEMRLNKLRFNIFQFQAYALEQDIPTVLPHPLFFYTAKKKPSIELLEKFALLFERFEVLNGQRGYWQNHLTQRWVASLTDEKITQLAHKHKINPADFSAHPFNKCMTGGSDDHNGIFAGECGTFLHVDNLAERRKTTPLSQLALEALRKGYTAPYGEPGEEERLTTAFLDYFAQVTLNMEDPGLLRLMLHKGSLQDKVMCLAVSNAMQELQRHKYTLSFLKTFHQALHGQSPALWKSLGVSKAFKPTLKIIKDIAKARQQQPKHFTATLRQTLPALYREVTQIFFDRVEHEILSLPKQTLKRINAQTLIEHFELPTSFRSLFNNSYAKHPRMTDLNIFGLLDQVTFPALATFVIGGASFAGSQVLYANRNFLNDLAEDLQEGQHSKRVLWLTDSFSDANGVSSVLQSTLAHVQTHQLPIDMLICHPTQEAQAHLHVLKPMKSFSIPSLSEQTLYIPDMLEVQTLFEVGGYDRIICSTELVMGLIALYLKKAFSVPTYFYMHTDWNEFFKRSAALDAQSSDRLRRLLRFFYQQYDGLFVLNSDHKAWLASEAMDFPIERLYSTQHWIDARYVEAGSQRRDMQLGKTLLFAGRISREKGVLDLPAIFAAIKTIHPDAQLLIAGKGPALKKLQKRMPDACYLGWVEKDKLASLYLQADLLLLPSRFDTFGCVVLEAMATGLPVVAYNVKGPKDIIQHGVNSFTAENATEMAQIVCQYLHWELQARQKLQNGAQLRETEYRATEIMAKLMLDVGLEPIHHD</sequence>
<gene>
    <name evidence="1" type="ORF">DN062_10040</name>
</gene>
<proteinExistence type="predicted"/>
<dbReference type="AlphaFoldDB" id="A0A364NM27"/>
<dbReference type="Pfam" id="PF13692">
    <property type="entry name" value="Glyco_trans_1_4"/>
    <property type="match status" value="1"/>
</dbReference>
<reference evidence="1 2" key="1">
    <citation type="submission" date="2018-06" db="EMBL/GenBank/DDBJ databases">
        <title>Nitrincola tibetense sp. nov., isolated from Lake XuguoCo on Tibetan Plateau.</title>
        <authorList>
            <person name="Xing P."/>
        </authorList>
    </citation>
    <scope>NUCLEOTIDE SEQUENCE [LARGE SCALE GENOMIC DNA]</scope>
    <source>
        <strain evidence="2">xg18</strain>
    </source>
</reference>
<keyword evidence="2" id="KW-1185">Reference proteome</keyword>
<evidence type="ECO:0000313" key="1">
    <source>
        <dbReference type="EMBL" id="RAU18111.1"/>
    </source>
</evidence>
<accession>A0A364NM27</accession>
<dbReference type="InterPro" id="IPR050194">
    <property type="entry name" value="Glycosyltransferase_grp1"/>
</dbReference>
<dbReference type="RefSeq" id="WP_112159192.1">
    <property type="nucleotide sequence ID" value="NZ_QKRX01000006.1"/>
</dbReference>
<dbReference type="PANTHER" id="PTHR45947:SF3">
    <property type="entry name" value="SULFOQUINOVOSYL TRANSFERASE SQD2"/>
    <property type="match status" value="1"/>
</dbReference>
<dbReference type="Gene3D" id="3.40.50.2000">
    <property type="entry name" value="Glycogen Phosphorylase B"/>
    <property type="match status" value="2"/>
</dbReference>
<dbReference type="InterPro" id="IPR016195">
    <property type="entry name" value="Pol/histidinol_Pase-like"/>
</dbReference>
<organism evidence="1 2">
    <name type="scientific">Nitrincola tibetensis</name>
    <dbReference type="NCBI Taxonomy" id="2219697"/>
    <lineage>
        <taxon>Bacteria</taxon>
        <taxon>Pseudomonadati</taxon>
        <taxon>Pseudomonadota</taxon>
        <taxon>Gammaproteobacteria</taxon>
        <taxon>Oceanospirillales</taxon>
        <taxon>Oceanospirillaceae</taxon>
        <taxon>Nitrincola</taxon>
    </lineage>
</organism>
<protein>
    <submittedName>
        <fullName evidence="1">Glycosyl transferase family 1</fullName>
    </submittedName>
</protein>
<name>A0A364NM27_9GAMM</name>
<dbReference type="GO" id="GO:0016757">
    <property type="term" value="F:glycosyltransferase activity"/>
    <property type="evidence" value="ECO:0007669"/>
    <property type="project" value="TreeGrafter"/>
</dbReference>
<comment type="caution">
    <text evidence="1">The sequence shown here is derived from an EMBL/GenBank/DDBJ whole genome shotgun (WGS) entry which is preliminary data.</text>
</comment>
<dbReference type="Gene3D" id="3.20.20.140">
    <property type="entry name" value="Metal-dependent hydrolases"/>
    <property type="match status" value="1"/>
</dbReference>
<dbReference type="OrthoDB" id="9802525at2"/>
<dbReference type="Proteomes" id="UP000250744">
    <property type="component" value="Unassembled WGS sequence"/>
</dbReference>
<evidence type="ECO:0000313" key="2">
    <source>
        <dbReference type="Proteomes" id="UP000250744"/>
    </source>
</evidence>
<dbReference type="PANTHER" id="PTHR45947">
    <property type="entry name" value="SULFOQUINOVOSYL TRANSFERASE SQD2"/>
    <property type="match status" value="1"/>
</dbReference>
<dbReference type="EMBL" id="QKRX01000006">
    <property type="protein sequence ID" value="RAU18111.1"/>
    <property type="molecule type" value="Genomic_DNA"/>
</dbReference>
<keyword evidence="1" id="KW-0808">Transferase</keyword>